<accession>A0A6S7JCV3</accession>
<dbReference type="AlphaFoldDB" id="A0A6S7JCV3"/>
<organism evidence="2 3">
    <name type="scientific">Paramuricea clavata</name>
    <name type="common">Red gorgonian</name>
    <name type="synonym">Violescent sea-whip</name>
    <dbReference type="NCBI Taxonomy" id="317549"/>
    <lineage>
        <taxon>Eukaryota</taxon>
        <taxon>Metazoa</taxon>
        <taxon>Cnidaria</taxon>
        <taxon>Anthozoa</taxon>
        <taxon>Octocorallia</taxon>
        <taxon>Malacalcyonacea</taxon>
        <taxon>Plexauridae</taxon>
        <taxon>Paramuricea</taxon>
    </lineage>
</organism>
<dbReference type="InterPro" id="IPR026622">
    <property type="entry name" value="Mxra7"/>
</dbReference>
<dbReference type="InterPro" id="IPR057534">
    <property type="entry name" value="MXRA7_helical"/>
</dbReference>
<name>A0A6S7JCV3_PARCT</name>
<evidence type="ECO:0000313" key="3">
    <source>
        <dbReference type="Proteomes" id="UP001152795"/>
    </source>
</evidence>
<sequence>MYYLWLPVSMAFLSIFLMWFWMQWREKQDRAILEEDKSLTEEIKTNLNPDMLSTSSCSNMQPCTEVVNHERNVSEKCEDVEEKEVERRIEQEQLKQIFELMENDKAKYGIGSMEDVEEQMKRYKT</sequence>
<dbReference type="PANTHER" id="PTHR21845">
    <property type="entry name" value="TRANSMEMBRANE ANCHOR PROTEIN 1"/>
    <property type="match status" value="1"/>
</dbReference>
<dbReference type="Proteomes" id="UP001152795">
    <property type="component" value="Unassembled WGS sequence"/>
</dbReference>
<dbReference type="OrthoDB" id="5983600at2759"/>
<keyword evidence="3" id="KW-1185">Reference proteome</keyword>
<evidence type="ECO:0000259" key="1">
    <source>
        <dbReference type="Pfam" id="PF25473"/>
    </source>
</evidence>
<dbReference type="PANTHER" id="PTHR21845:SF2">
    <property type="entry name" value="MATRIX-REMODELING-ASSOCIATED PROTEIN 7"/>
    <property type="match status" value="1"/>
</dbReference>
<evidence type="ECO:0000313" key="2">
    <source>
        <dbReference type="EMBL" id="CAB4028548.1"/>
    </source>
</evidence>
<reference evidence="2" key="1">
    <citation type="submission" date="2020-04" db="EMBL/GenBank/DDBJ databases">
        <authorList>
            <person name="Alioto T."/>
            <person name="Alioto T."/>
            <person name="Gomez Garrido J."/>
        </authorList>
    </citation>
    <scope>NUCLEOTIDE SEQUENCE</scope>
    <source>
        <strain evidence="2">A484AB</strain>
    </source>
</reference>
<dbReference type="Pfam" id="PF25473">
    <property type="entry name" value="MXRA7_helical"/>
    <property type="match status" value="1"/>
</dbReference>
<gene>
    <name evidence="2" type="ORF">PACLA_8A085618</name>
</gene>
<feature type="domain" description="Matrix-remodeling-associated protein 7 helical" evidence="1">
    <location>
        <begin position="81"/>
        <end position="124"/>
    </location>
</feature>
<comment type="caution">
    <text evidence="2">The sequence shown here is derived from an EMBL/GenBank/DDBJ whole genome shotgun (WGS) entry which is preliminary data.</text>
</comment>
<protein>
    <recommendedName>
        <fullName evidence="1">Matrix-remodeling-associated protein 7 helical domain-containing protein</fullName>
    </recommendedName>
</protein>
<dbReference type="EMBL" id="CACRXK020015553">
    <property type="protein sequence ID" value="CAB4028548.1"/>
    <property type="molecule type" value="Genomic_DNA"/>
</dbReference>
<proteinExistence type="predicted"/>